<proteinExistence type="predicted"/>
<dbReference type="Proteomes" id="UP000053562">
    <property type="component" value="Unassembled WGS sequence"/>
</dbReference>
<dbReference type="OrthoDB" id="10308464at2759"/>
<feature type="transmembrane region" description="Helical" evidence="1">
    <location>
        <begin position="202"/>
        <end position="222"/>
    </location>
</feature>
<evidence type="ECO:0000256" key="1">
    <source>
        <dbReference type="SAM" id="Phobius"/>
    </source>
</evidence>
<evidence type="ECO:0000313" key="3">
    <source>
        <dbReference type="Proteomes" id="UP000053562"/>
    </source>
</evidence>
<reference evidence="2 3" key="1">
    <citation type="submission" date="2011-08" db="EMBL/GenBank/DDBJ databases">
        <title>The Genome Sequence of Plasmodium vivax India VII.</title>
        <authorList>
            <consortium name="The Broad Institute Genome Sequencing Platform"/>
            <consortium name="The Broad Institute Genome Sequencing Center for Infectious Disease"/>
            <person name="Neafsey D."/>
            <person name="Carlton J."/>
            <person name="Barnwell J."/>
            <person name="Collins W."/>
            <person name="Escalante A."/>
            <person name="Mullikin J."/>
            <person name="Saul A."/>
            <person name="Guigo R."/>
            <person name="Camara F."/>
            <person name="Young S.K."/>
            <person name="Zeng Q."/>
            <person name="Gargeya S."/>
            <person name="Fitzgerald M."/>
            <person name="Haas B."/>
            <person name="Abouelleil A."/>
            <person name="Alvarado L."/>
            <person name="Arachchi H.M."/>
            <person name="Berlin A."/>
            <person name="Brown A."/>
            <person name="Chapman S.B."/>
            <person name="Chen Z."/>
            <person name="Dunbar C."/>
            <person name="Freedman E."/>
            <person name="Gearin G."/>
            <person name="Gellesch M."/>
            <person name="Goldberg J."/>
            <person name="Griggs A."/>
            <person name="Gujja S."/>
            <person name="Heiman D."/>
            <person name="Howarth C."/>
            <person name="Larson L."/>
            <person name="Lui A."/>
            <person name="MacDonald P.J.P."/>
            <person name="Montmayeur A."/>
            <person name="Murphy C."/>
            <person name="Neiman D."/>
            <person name="Pearson M."/>
            <person name="Priest M."/>
            <person name="Roberts A."/>
            <person name="Saif S."/>
            <person name="Shea T."/>
            <person name="Shenoy N."/>
            <person name="Sisk P."/>
            <person name="Stolte C."/>
            <person name="Sykes S."/>
            <person name="Wortman J."/>
            <person name="Nusbaum C."/>
            <person name="Birren B."/>
        </authorList>
    </citation>
    <scope>NUCLEOTIDE SEQUENCE [LARGE SCALE GENOMIC DNA]</scope>
    <source>
        <strain evidence="2 3">India VII</strain>
    </source>
</reference>
<evidence type="ECO:0000313" key="2">
    <source>
        <dbReference type="EMBL" id="KMZ82579.1"/>
    </source>
</evidence>
<accession>A0A0J9SHU1</accession>
<organism evidence="2 3">
    <name type="scientific">Plasmodium vivax India VII</name>
    <dbReference type="NCBI Taxonomy" id="1077284"/>
    <lineage>
        <taxon>Eukaryota</taxon>
        <taxon>Sar</taxon>
        <taxon>Alveolata</taxon>
        <taxon>Apicomplexa</taxon>
        <taxon>Aconoidasida</taxon>
        <taxon>Haemosporida</taxon>
        <taxon>Plasmodiidae</taxon>
        <taxon>Plasmodium</taxon>
        <taxon>Plasmodium (Plasmodium)</taxon>
    </lineage>
</organism>
<keyword evidence="1" id="KW-0812">Transmembrane</keyword>
<keyword evidence="1" id="KW-1133">Transmembrane helix</keyword>
<name>A0A0J9SHU1_PLAVI</name>
<dbReference type="Pfam" id="PF12420">
    <property type="entry name" value="DUF3671"/>
    <property type="match status" value="1"/>
</dbReference>
<dbReference type="InterPro" id="IPR022139">
    <property type="entry name" value="Fam-L/Fam-M-like_plasmodium"/>
</dbReference>
<sequence>MKESDVWKKRSYKIKKNKEPKEHNVFENIHFYGEKKIFDRLNEMENMINDKNISSSKYYWTVLKIFGLFCILPIVVGASAIHYVEPSVYTKNINEKNFNTFSESNDNKHNLGITLNSQNFRLLSNHELEYVSIYNQLKESNMWPKKTYKVIKKKKPDGKDIFKRIDFCFEKQVFDMYSEMDNVLNDKNVRRKKKNFVVCKNLSLFIILPLFFVKGSLLFNYITLSKEIKAPYKFILYSFFIPTVIFLLLTTYILIKSVKYNKLKKNKCRYIYSD</sequence>
<keyword evidence="1" id="KW-0472">Membrane</keyword>
<gene>
    <name evidence="2" type="ORF">PVIIG_02372</name>
</gene>
<dbReference type="AlphaFoldDB" id="A0A0J9SHU1"/>
<dbReference type="EMBL" id="KQ234166">
    <property type="protein sequence ID" value="KMZ82579.1"/>
    <property type="molecule type" value="Genomic_DNA"/>
</dbReference>
<protein>
    <submittedName>
        <fullName evidence="2">Uncharacterized protein</fullName>
    </submittedName>
</protein>
<feature type="transmembrane region" description="Helical" evidence="1">
    <location>
        <begin position="234"/>
        <end position="255"/>
    </location>
</feature>
<feature type="transmembrane region" description="Helical" evidence="1">
    <location>
        <begin position="58"/>
        <end position="84"/>
    </location>
</feature>